<keyword evidence="3" id="KW-1185">Reference proteome</keyword>
<dbReference type="AlphaFoldDB" id="A0A919TG16"/>
<dbReference type="PROSITE" id="PS50240">
    <property type="entry name" value="TRYPSIN_DOM"/>
    <property type="match status" value="1"/>
</dbReference>
<dbReference type="InterPro" id="IPR009003">
    <property type="entry name" value="Peptidase_S1_PA"/>
</dbReference>
<dbReference type="GO" id="GO:0004252">
    <property type="term" value="F:serine-type endopeptidase activity"/>
    <property type="evidence" value="ECO:0007669"/>
    <property type="project" value="InterPro"/>
</dbReference>
<dbReference type="PROSITE" id="PS00134">
    <property type="entry name" value="TRYPSIN_HIS"/>
    <property type="match status" value="1"/>
</dbReference>
<accession>A0A919TG16</accession>
<dbReference type="PRINTS" id="PR00722">
    <property type="entry name" value="CHYMOTRYPSIN"/>
</dbReference>
<comment type="caution">
    <text evidence="2">The sequence shown here is derived from an EMBL/GenBank/DDBJ whole genome shotgun (WGS) entry which is preliminary data.</text>
</comment>
<sequence length="290" mass="30574">METLRPTPSTVAVLSDMHDFPARMRLLHSVDTLAPMLRKILAGTAAGLLALSLSATPAHAVANGEEVPDGHYTFSVKLTMTGIPTADGGKRNSGCSGALISARWIITAGHCFRDANGVRVERPVADITTADVGRTDVTDTSHGIQTTIVAVRQSPTADVAVAQLAEPVRGVRPITLSNKAPKIGAILRVTGYGSVTSTNPTPVTHLRTGQLKVVELGDTEVGLNGYAPAPDTTPCPYDSGAPYFVERGRQWPRLVAVVSNGPSCPHTEIENGARTDNITQWIRTAIRSGS</sequence>
<dbReference type="SMART" id="SM00020">
    <property type="entry name" value="Tryp_SPc"/>
    <property type="match status" value="1"/>
</dbReference>
<organism evidence="2 3">
    <name type="scientific">Paractinoplanes toevensis</name>
    <dbReference type="NCBI Taxonomy" id="571911"/>
    <lineage>
        <taxon>Bacteria</taxon>
        <taxon>Bacillati</taxon>
        <taxon>Actinomycetota</taxon>
        <taxon>Actinomycetes</taxon>
        <taxon>Micromonosporales</taxon>
        <taxon>Micromonosporaceae</taxon>
        <taxon>Paractinoplanes</taxon>
    </lineage>
</organism>
<gene>
    <name evidence="2" type="ORF">Ato02nite_052270</name>
</gene>
<name>A0A919TG16_9ACTN</name>
<dbReference type="InterPro" id="IPR001254">
    <property type="entry name" value="Trypsin_dom"/>
</dbReference>
<dbReference type="Proteomes" id="UP000677082">
    <property type="component" value="Unassembled WGS sequence"/>
</dbReference>
<dbReference type="Gene3D" id="2.40.10.10">
    <property type="entry name" value="Trypsin-like serine proteases"/>
    <property type="match status" value="1"/>
</dbReference>
<dbReference type="PANTHER" id="PTHR24260:SF136">
    <property type="entry name" value="GH08193P-RELATED"/>
    <property type="match status" value="1"/>
</dbReference>
<reference evidence="2 3" key="1">
    <citation type="submission" date="2021-03" db="EMBL/GenBank/DDBJ databases">
        <title>Whole genome shotgun sequence of Actinoplanes toevensis NBRC 105298.</title>
        <authorList>
            <person name="Komaki H."/>
            <person name="Tamura T."/>
        </authorList>
    </citation>
    <scope>NUCLEOTIDE SEQUENCE [LARGE SCALE GENOMIC DNA]</scope>
    <source>
        <strain evidence="2 3">NBRC 105298</strain>
    </source>
</reference>
<protein>
    <submittedName>
        <fullName evidence="2">Esterase</fullName>
    </submittedName>
</protein>
<dbReference type="GO" id="GO:0006508">
    <property type="term" value="P:proteolysis"/>
    <property type="evidence" value="ECO:0007669"/>
    <property type="project" value="InterPro"/>
</dbReference>
<proteinExistence type="predicted"/>
<evidence type="ECO:0000259" key="1">
    <source>
        <dbReference type="PROSITE" id="PS50240"/>
    </source>
</evidence>
<dbReference type="InterPro" id="IPR018114">
    <property type="entry name" value="TRYPSIN_HIS"/>
</dbReference>
<dbReference type="EMBL" id="BOQN01000066">
    <property type="protein sequence ID" value="GIM93434.1"/>
    <property type="molecule type" value="Genomic_DNA"/>
</dbReference>
<evidence type="ECO:0000313" key="3">
    <source>
        <dbReference type="Proteomes" id="UP000677082"/>
    </source>
</evidence>
<evidence type="ECO:0000313" key="2">
    <source>
        <dbReference type="EMBL" id="GIM93434.1"/>
    </source>
</evidence>
<dbReference type="InterPro" id="IPR001314">
    <property type="entry name" value="Peptidase_S1A"/>
</dbReference>
<dbReference type="PANTHER" id="PTHR24260">
    <property type="match status" value="1"/>
</dbReference>
<feature type="domain" description="Peptidase S1" evidence="1">
    <location>
        <begin position="61"/>
        <end position="287"/>
    </location>
</feature>
<dbReference type="InterPro" id="IPR043504">
    <property type="entry name" value="Peptidase_S1_PA_chymotrypsin"/>
</dbReference>
<dbReference type="InterPro" id="IPR051333">
    <property type="entry name" value="CLIP_Serine_Protease"/>
</dbReference>
<dbReference type="Pfam" id="PF00089">
    <property type="entry name" value="Trypsin"/>
    <property type="match status" value="1"/>
</dbReference>
<dbReference type="SUPFAM" id="SSF50494">
    <property type="entry name" value="Trypsin-like serine proteases"/>
    <property type="match status" value="1"/>
</dbReference>